<reference evidence="1 2" key="2">
    <citation type="journal article" date="2014" name="Genome Announc.">
        <title>Complete Genome Sequence of the Subsurface, Mesophilic Sulfate-Reducing Bacterium Desulfovibrio aespoeensis Aspo-2.</title>
        <authorList>
            <person name="Pedersen K."/>
            <person name="Bengtsson A."/>
            <person name="Edlund J."/>
            <person name="Rabe L."/>
            <person name="Hazen T."/>
            <person name="Chakraborty R."/>
            <person name="Goodwin L."/>
            <person name="Shapiro N."/>
        </authorList>
    </citation>
    <scope>NUCLEOTIDE SEQUENCE [LARGE SCALE GENOMIC DNA]</scope>
    <source>
        <strain evidence="2">ATCC 700646 / DSM 10631 / Aspo-2</strain>
    </source>
</reference>
<dbReference type="HOGENOM" id="CLU_2952837_0_0_7"/>
<gene>
    <name evidence="1" type="ordered locus">Daes_0436</name>
</gene>
<dbReference type="KEGG" id="das:Daes_0436"/>
<reference evidence="2" key="1">
    <citation type="submission" date="2010-12" db="EMBL/GenBank/DDBJ databases">
        <title>Complete sequence of Desulfovibrio aespoeensis Aspo-2.</title>
        <authorList>
            <consortium name="US DOE Joint Genome Institute"/>
            <person name="Lucas S."/>
            <person name="Copeland A."/>
            <person name="Lapidus A."/>
            <person name="Cheng J.-F."/>
            <person name="Goodwin L."/>
            <person name="Pitluck S."/>
            <person name="Chertkov O."/>
            <person name="Misra M."/>
            <person name="Detter J.C."/>
            <person name="Han C."/>
            <person name="Tapia R."/>
            <person name="Land M."/>
            <person name="Hauser L."/>
            <person name="Kyrpides N."/>
            <person name="Ivanova N."/>
            <person name="Ovchinnikova G."/>
            <person name="Pedersen K."/>
            <person name="Jagevall S."/>
            <person name="Hazen T."/>
            <person name="Woyke T."/>
        </authorList>
    </citation>
    <scope>NUCLEOTIDE SEQUENCE [LARGE SCALE GENOMIC DNA]</scope>
    <source>
        <strain evidence="2">ATCC 700646 / DSM 10631 / Aspo-2</strain>
    </source>
</reference>
<accession>E6VXK0</accession>
<dbReference type="EMBL" id="CP002431">
    <property type="protein sequence ID" value="ADU61458.1"/>
    <property type="molecule type" value="Genomic_DNA"/>
</dbReference>
<protein>
    <submittedName>
        <fullName evidence="1">Chloride channel core</fullName>
    </submittedName>
</protein>
<dbReference type="AlphaFoldDB" id="E6VXK0"/>
<keyword evidence="2" id="KW-1185">Reference proteome</keyword>
<proteinExistence type="predicted"/>
<name>E6VXK0_PSEA9</name>
<evidence type="ECO:0000313" key="2">
    <source>
        <dbReference type="Proteomes" id="UP000002191"/>
    </source>
</evidence>
<dbReference type="RefSeq" id="WP_013513395.1">
    <property type="nucleotide sequence ID" value="NC_014844.1"/>
</dbReference>
<organism evidence="1 2">
    <name type="scientific">Pseudodesulfovibrio aespoeensis (strain ATCC 700646 / DSM 10631 / Aspo-2)</name>
    <name type="common">Desulfovibrio aespoeensis</name>
    <dbReference type="NCBI Taxonomy" id="643562"/>
    <lineage>
        <taxon>Bacteria</taxon>
        <taxon>Pseudomonadati</taxon>
        <taxon>Thermodesulfobacteriota</taxon>
        <taxon>Desulfovibrionia</taxon>
        <taxon>Desulfovibrionales</taxon>
        <taxon>Desulfovibrionaceae</taxon>
    </lineage>
</organism>
<dbReference type="Proteomes" id="UP000002191">
    <property type="component" value="Chromosome"/>
</dbReference>
<sequence length="59" mass="6341">MLEQKQTTLDEALNKLSLVAESLIHLGQAEASPLGSLLQLLGHNINDCVAALDAQESER</sequence>
<evidence type="ECO:0000313" key="1">
    <source>
        <dbReference type="EMBL" id="ADU61458.1"/>
    </source>
</evidence>